<keyword evidence="2" id="KW-1185">Reference proteome</keyword>
<dbReference type="EMBL" id="AOTZ01000005">
    <property type="protein sequence ID" value="EZP76832.1"/>
    <property type="molecule type" value="Genomic_DNA"/>
</dbReference>
<reference evidence="1 2" key="1">
    <citation type="journal article" date="2014" name="Appl. Microbiol. Biotechnol.">
        <title>Transformable facultative thermophile Geobacillus stearothermophilus NUB3621 as a host strain for metabolic engineering.</title>
        <authorList>
            <person name="Blanchard K."/>
            <person name="Robic S."/>
            <person name="Matsumura I."/>
        </authorList>
    </citation>
    <scope>NUCLEOTIDE SEQUENCE [LARGE SCALE GENOMIC DNA]</scope>
    <source>
        <strain evidence="1 2">NUB3621</strain>
    </source>
</reference>
<dbReference type="RefSeq" id="WP_088124162.1">
    <property type="nucleotide sequence ID" value="NZ_CM002692.1"/>
</dbReference>
<dbReference type="InterPro" id="IPR022580">
    <property type="entry name" value="DUF2639"/>
</dbReference>
<comment type="caution">
    <text evidence="1">The sequence shown here is derived from an EMBL/GenBank/DDBJ whole genome shotgun (WGS) entry which is preliminary data.</text>
</comment>
<organism evidence="1 2">
    <name type="scientific">Parageobacillus genomosp. 1</name>
    <dbReference type="NCBI Taxonomy" id="1295642"/>
    <lineage>
        <taxon>Bacteria</taxon>
        <taxon>Bacillati</taxon>
        <taxon>Bacillota</taxon>
        <taxon>Bacilli</taxon>
        <taxon>Bacillales</taxon>
        <taxon>Anoxybacillaceae</taxon>
        <taxon>Parageobacillus</taxon>
    </lineage>
</organism>
<protein>
    <recommendedName>
        <fullName evidence="3">DUF2639 domain-containing protein</fullName>
    </recommendedName>
</protein>
<evidence type="ECO:0008006" key="3">
    <source>
        <dbReference type="Google" id="ProtNLM"/>
    </source>
</evidence>
<accession>A0ABC9VEL8</accession>
<dbReference type="Proteomes" id="UP000023566">
    <property type="component" value="Chromosome"/>
</dbReference>
<sequence length="49" mass="5847">MAYFGSKGWLVQQLKEAGIRRHPAERKKLETYKTAVLYGLYQKYVKQNR</sequence>
<evidence type="ECO:0000313" key="2">
    <source>
        <dbReference type="Proteomes" id="UP000023566"/>
    </source>
</evidence>
<gene>
    <name evidence="1" type="ORF">H839_09558</name>
</gene>
<evidence type="ECO:0000313" key="1">
    <source>
        <dbReference type="EMBL" id="EZP76832.1"/>
    </source>
</evidence>
<proteinExistence type="predicted"/>
<name>A0ABC9VEL8_9BACL</name>
<dbReference type="Pfam" id="PF11121">
    <property type="entry name" value="DUF2639"/>
    <property type="match status" value="1"/>
</dbReference>
<dbReference type="AlphaFoldDB" id="A0ABC9VEL8"/>